<proteinExistence type="predicted"/>
<reference evidence="1" key="1">
    <citation type="submission" date="2019-09" db="EMBL/GenBank/DDBJ databases">
        <authorList>
            <person name="Kumar P."/>
            <person name="Meghvansi M.K."/>
            <person name="Kamboj D.V."/>
        </authorList>
    </citation>
    <scope>NUCLEOTIDE SEQUENCE [LARGE SCALE GENOMIC DNA]</scope>
</reference>
<dbReference type="Pfam" id="PF25675">
    <property type="entry name" value="Phage_nozzle"/>
    <property type="match status" value="5"/>
</dbReference>
<protein>
    <submittedName>
        <fullName evidence="1">Tail tubular protein B</fullName>
    </submittedName>
</protein>
<dbReference type="EMBL" id="MN518894">
    <property type="protein sequence ID" value="QLF86420.1"/>
    <property type="molecule type" value="Genomic_DNA"/>
</dbReference>
<gene>
    <name evidence="1" type="ORF">LS2_35</name>
</gene>
<name>A0A7D5FN29_9CAUD</name>
<dbReference type="InterPro" id="IPR058003">
    <property type="entry name" value="Phage_gp12"/>
</dbReference>
<organism evidence="1">
    <name type="scientific">Escherichia virus LS2</name>
    <dbReference type="NCBI Taxonomy" id="2743776"/>
    <lineage>
        <taxon>Viruses</taxon>
        <taxon>Duplodnaviria</taxon>
        <taxon>Heunggongvirae</taxon>
        <taxon>Uroviricota</taxon>
        <taxon>Caudoviricetes</taxon>
        <taxon>Autographivirales</taxon>
        <taxon>Autotranscriptaviridae</taxon>
        <taxon>Studiervirinae</taxon>
        <taxon>Kayfunavirus</taxon>
        <taxon>Kayfunavirus LS2</taxon>
    </lineage>
</organism>
<accession>A0A7D5FN29</accession>
<evidence type="ECO:0000313" key="1">
    <source>
        <dbReference type="EMBL" id="QLF86420.1"/>
    </source>
</evidence>
<sequence length="866" mass="94511">MFDIQGTGTENYICVNSTGAYNRIYIYKFLFKDGVQLQASWSHWEFPKDDKILASASIGSTMFIVRQHQGGVDIEHLKFIKEATDSLRAIFDIQGTGTENYICVNSTGAYNRIYIYKFLFKDGVQLQASWSHWEFPKDDKILASASIGSTMFIVRQHQGGVDIEHLKFIKEATDSLRAISGNQYSVSGAVDYVKSSNPRDDIRVVTVADYTFVVNRKVVVKGGSEKSHSGYNRKARALINLRGGQYGRTLKVGINGGVKVSHKLPAGNDAENDPPKVDAQAIGAALRDLLVAAYPTFTFDLGSGFLLITAPSGTDINSVETEDGYANQLISPVLDTVQTISKLPLAAPNGYIIKIQGETNSSADEYYVMYDSNTKTWKETVEPGVVTGFDNTTMPHALVRQSDGSFEFKTLIGPSVVLVTMTQTLCLASWMLRLMMCSSTGTGSGNQYSVSGAVDYVKSSNPRDDIRVVTVADYTFVVNRKVVVKGGSEKSHSGYNRKARALINLRGGQYGRTLKVGINGGVKVSHKLPAGNDAENDPPKVDAQAIGAALRDLLVAAYPTFTFDLGSGFLLITAPSGTDINSVETEDGYANQLISPVLDTVQTISKLPLAAPNGYIIKIQGETNSSADEYYVMYDSNTKTWKETVEPGVVTGFDNTTMPHALVRQSDGSFEFKTLIGPSVVLVTMTQTLCLASWMLRLMMCSSTGTGVIPIGSYNADTYKTTVDIGASYGGNAPSPGRYYLIDSQGAYVDLGDLSSISTVITLNGDWSGRTVFIGRPYLMSYKFSRFLIKIEDDSGTQSEDTGRLQLRRAWVNYKDTGALRLIVRNGEREFVNTFNGYTLGQQTIGLQTLVTGSIASLYRHGYLYS</sequence>